<organism evidence="1 2">
    <name type="scientific">Deinococcus aerophilus</name>
    <dbReference type="NCBI Taxonomy" id="522488"/>
    <lineage>
        <taxon>Bacteria</taxon>
        <taxon>Thermotogati</taxon>
        <taxon>Deinococcota</taxon>
        <taxon>Deinococci</taxon>
        <taxon>Deinococcales</taxon>
        <taxon>Deinococcaceae</taxon>
        <taxon>Deinococcus</taxon>
    </lineage>
</organism>
<dbReference type="RefSeq" id="WP_188904720.1">
    <property type="nucleotide sequence ID" value="NZ_BMOM01000023.1"/>
</dbReference>
<accession>A0ABQ2GWW1</accession>
<evidence type="ECO:0000313" key="1">
    <source>
        <dbReference type="EMBL" id="GGM15750.1"/>
    </source>
</evidence>
<name>A0ABQ2GWW1_9DEIO</name>
<evidence type="ECO:0000313" key="2">
    <source>
        <dbReference type="Proteomes" id="UP000661918"/>
    </source>
</evidence>
<dbReference type="EMBL" id="BMOM01000023">
    <property type="protein sequence ID" value="GGM15750.1"/>
    <property type="molecule type" value="Genomic_DNA"/>
</dbReference>
<reference evidence="2" key="1">
    <citation type="journal article" date="2019" name="Int. J. Syst. Evol. Microbiol.">
        <title>The Global Catalogue of Microorganisms (GCM) 10K type strain sequencing project: providing services to taxonomists for standard genome sequencing and annotation.</title>
        <authorList>
            <consortium name="The Broad Institute Genomics Platform"/>
            <consortium name="The Broad Institute Genome Sequencing Center for Infectious Disease"/>
            <person name="Wu L."/>
            <person name="Ma J."/>
        </authorList>
    </citation>
    <scope>NUCLEOTIDE SEQUENCE [LARGE SCALE GENOMIC DNA]</scope>
    <source>
        <strain evidence="2">JCM 15443</strain>
    </source>
</reference>
<proteinExistence type="predicted"/>
<sequence length="62" mass="6960">MELIVLMAAATLLIMLLSFFSLTREDRDINREYLDLLAQEAAVREQPVASPAPRLGRQHAHG</sequence>
<protein>
    <submittedName>
        <fullName evidence="1">Uncharacterized protein</fullName>
    </submittedName>
</protein>
<keyword evidence="2" id="KW-1185">Reference proteome</keyword>
<dbReference type="Proteomes" id="UP000661918">
    <property type="component" value="Unassembled WGS sequence"/>
</dbReference>
<comment type="caution">
    <text evidence="1">The sequence shown here is derived from an EMBL/GenBank/DDBJ whole genome shotgun (WGS) entry which is preliminary data.</text>
</comment>
<gene>
    <name evidence="1" type="ORF">GCM10010841_25170</name>
</gene>